<keyword evidence="4 8" id="KW-0812">Transmembrane</keyword>
<dbReference type="GO" id="GO:0008202">
    <property type="term" value="P:steroid metabolic process"/>
    <property type="evidence" value="ECO:0007669"/>
    <property type="project" value="InterPro"/>
</dbReference>
<dbReference type="GO" id="GO:0016020">
    <property type="term" value="C:membrane"/>
    <property type="evidence" value="ECO:0007669"/>
    <property type="project" value="UniProtKB-SubCell"/>
</dbReference>
<dbReference type="PIRSF" id="PIRSF015596">
    <property type="entry name" value="5_alpha-SR2"/>
    <property type="match status" value="1"/>
</dbReference>
<keyword evidence="11" id="KW-1185">Reference proteome</keyword>
<feature type="transmembrane region" description="Helical" evidence="8">
    <location>
        <begin position="114"/>
        <end position="133"/>
    </location>
</feature>
<comment type="similarity">
    <text evidence="2">Belongs to the steroid 5-alpha reductase family.</text>
</comment>
<dbReference type="Proteomes" id="UP001209570">
    <property type="component" value="Unassembled WGS sequence"/>
</dbReference>
<protein>
    <recommendedName>
        <fullName evidence="3">3-oxo-5alpha-steroid 4-dehydrogenase (NADP(+))</fullName>
        <ecNumber evidence="3">1.3.1.22</ecNumber>
    </recommendedName>
</protein>
<evidence type="ECO:0000256" key="5">
    <source>
        <dbReference type="ARBA" id="ARBA00022989"/>
    </source>
</evidence>
<feature type="transmembrane region" description="Helical" evidence="8">
    <location>
        <begin position="153"/>
        <end position="170"/>
    </location>
</feature>
<proteinExistence type="inferred from homology"/>
<evidence type="ECO:0000256" key="3">
    <source>
        <dbReference type="ARBA" id="ARBA00012049"/>
    </source>
</evidence>
<evidence type="ECO:0000256" key="4">
    <source>
        <dbReference type="ARBA" id="ARBA00022692"/>
    </source>
</evidence>
<evidence type="ECO:0000256" key="2">
    <source>
        <dbReference type="ARBA" id="ARBA00007742"/>
    </source>
</evidence>
<evidence type="ECO:0000313" key="11">
    <source>
        <dbReference type="Proteomes" id="UP001209570"/>
    </source>
</evidence>
<evidence type="ECO:0000256" key="6">
    <source>
        <dbReference type="ARBA" id="ARBA00023002"/>
    </source>
</evidence>
<evidence type="ECO:0000313" key="10">
    <source>
        <dbReference type="EMBL" id="KAJ0390845.1"/>
    </source>
</evidence>
<keyword evidence="5 8" id="KW-1133">Transmembrane helix</keyword>
<comment type="subcellular location">
    <subcellularLocation>
        <location evidence="1">Membrane</location>
        <topology evidence="1">Multi-pass membrane protein</topology>
    </subcellularLocation>
</comment>
<organism evidence="10 11">
    <name type="scientific">Pythium insidiosum</name>
    <name type="common">Pythiosis disease agent</name>
    <dbReference type="NCBI Taxonomy" id="114742"/>
    <lineage>
        <taxon>Eukaryota</taxon>
        <taxon>Sar</taxon>
        <taxon>Stramenopiles</taxon>
        <taxon>Oomycota</taxon>
        <taxon>Peronosporomycetes</taxon>
        <taxon>Pythiales</taxon>
        <taxon>Pythiaceae</taxon>
        <taxon>Pythium</taxon>
    </lineage>
</organism>
<keyword evidence="6" id="KW-0560">Oxidoreductase</keyword>
<sequence length="264" mass="30310">MLPLGLWNVSTEQEFHAWLTRSVFVLGIITFLATTWINAPYGRYLRSGWGPTVNARVGWVVMECPSAIWFAVVYLWGKNTTAATPMLAAALWLLHYTYRAFVYPFLIRTHKQRGMPLTVMLAGDFYNLINAYVNARYLSEYGDYADDTPWTRPSFYVGIALFATGMFINVHSDQILIHLRQPGETAYKIPFGGMFRYVSAPNYFGELLEWTGWSILAWSPAGLSFAVYTATNLVPRALSNHRWYLDKFKEAYPRSRRAILPFLL</sequence>
<evidence type="ECO:0000256" key="7">
    <source>
        <dbReference type="ARBA" id="ARBA00023136"/>
    </source>
</evidence>
<dbReference type="EC" id="1.3.1.22" evidence="3"/>
<dbReference type="PROSITE" id="PS50244">
    <property type="entry name" value="S5A_REDUCTASE"/>
    <property type="match status" value="1"/>
</dbReference>
<reference evidence="10" key="1">
    <citation type="submission" date="2021-12" db="EMBL/GenBank/DDBJ databases">
        <title>Prjna785345.</title>
        <authorList>
            <person name="Rujirawat T."/>
            <person name="Krajaejun T."/>
        </authorList>
    </citation>
    <scope>NUCLEOTIDE SEQUENCE</scope>
    <source>
        <strain evidence="10">Pi057C3</strain>
    </source>
</reference>
<feature type="transmembrane region" description="Helical" evidence="8">
    <location>
        <begin position="82"/>
        <end position="102"/>
    </location>
</feature>
<dbReference type="InterPro" id="IPR001104">
    <property type="entry name" value="3-oxo-5_a-steroid_4-DH_C"/>
</dbReference>
<dbReference type="GO" id="GO:0047751">
    <property type="term" value="F:3-oxo-5-alpha-steroid 4-dehydrogenase (NADP+) activity"/>
    <property type="evidence" value="ECO:0007669"/>
    <property type="project" value="UniProtKB-EC"/>
</dbReference>
<comment type="caution">
    <text evidence="10">The sequence shown here is derived from an EMBL/GenBank/DDBJ whole genome shotgun (WGS) entry which is preliminary data.</text>
</comment>
<gene>
    <name evidence="10" type="ORF">P43SY_011481</name>
</gene>
<keyword evidence="7 8" id="KW-0472">Membrane</keyword>
<evidence type="ECO:0000256" key="1">
    <source>
        <dbReference type="ARBA" id="ARBA00004141"/>
    </source>
</evidence>
<dbReference type="AlphaFoldDB" id="A0AAD5L8M7"/>
<dbReference type="FunFam" id="1.20.120.1630:FF:000002">
    <property type="entry name" value="Steroid 5 alpha-reductase 1"/>
    <property type="match status" value="1"/>
</dbReference>
<dbReference type="InterPro" id="IPR016636">
    <property type="entry name" value="3-oxo-5-alpha-steroid_4-DH"/>
</dbReference>
<dbReference type="Gene3D" id="1.20.120.1630">
    <property type="match status" value="1"/>
</dbReference>
<feature type="domain" description="3-oxo-5-alpha-steroid 4-dehydrogenase C-terminal" evidence="9">
    <location>
        <begin position="114"/>
        <end position="264"/>
    </location>
</feature>
<accession>A0AAD5L8M7</accession>
<dbReference type="PANTHER" id="PTHR10556">
    <property type="entry name" value="3-OXO-5-ALPHA-STEROID 4-DEHYDROGENASE"/>
    <property type="match status" value="1"/>
</dbReference>
<dbReference type="PANTHER" id="PTHR10556:SF43">
    <property type="entry name" value="STEROID 5-ALPHA-REDUCTASE DET2"/>
    <property type="match status" value="1"/>
</dbReference>
<dbReference type="EMBL" id="JAKCXM010001559">
    <property type="protein sequence ID" value="KAJ0390845.1"/>
    <property type="molecule type" value="Genomic_DNA"/>
</dbReference>
<dbReference type="InterPro" id="IPR039357">
    <property type="entry name" value="SRD5A/TECR"/>
</dbReference>
<dbReference type="Pfam" id="PF02544">
    <property type="entry name" value="Steroid_dh"/>
    <property type="match status" value="1"/>
</dbReference>
<evidence type="ECO:0000256" key="8">
    <source>
        <dbReference type="SAM" id="Phobius"/>
    </source>
</evidence>
<evidence type="ECO:0000259" key="9">
    <source>
        <dbReference type="Pfam" id="PF02544"/>
    </source>
</evidence>
<feature type="transmembrane region" description="Helical" evidence="8">
    <location>
        <begin position="57"/>
        <end position="76"/>
    </location>
</feature>
<feature type="transmembrane region" description="Helical" evidence="8">
    <location>
        <begin position="15"/>
        <end position="37"/>
    </location>
</feature>
<name>A0AAD5L8M7_PYTIN</name>